<organism evidence="2 3">
    <name type="scientific">Parnassius apollo</name>
    <name type="common">Apollo butterfly</name>
    <name type="synonym">Papilio apollo</name>
    <dbReference type="NCBI Taxonomy" id="110799"/>
    <lineage>
        <taxon>Eukaryota</taxon>
        <taxon>Metazoa</taxon>
        <taxon>Ecdysozoa</taxon>
        <taxon>Arthropoda</taxon>
        <taxon>Hexapoda</taxon>
        <taxon>Insecta</taxon>
        <taxon>Pterygota</taxon>
        <taxon>Neoptera</taxon>
        <taxon>Endopterygota</taxon>
        <taxon>Lepidoptera</taxon>
        <taxon>Glossata</taxon>
        <taxon>Ditrysia</taxon>
        <taxon>Papilionoidea</taxon>
        <taxon>Papilionidae</taxon>
        <taxon>Parnassiinae</taxon>
        <taxon>Parnassini</taxon>
        <taxon>Parnassius</taxon>
        <taxon>Parnassius</taxon>
    </lineage>
</organism>
<dbReference type="Proteomes" id="UP000691718">
    <property type="component" value="Unassembled WGS sequence"/>
</dbReference>
<comment type="caution">
    <text evidence="2">The sequence shown here is derived from an EMBL/GenBank/DDBJ whole genome shotgun (WGS) entry which is preliminary data.</text>
</comment>
<gene>
    <name evidence="2" type="ORF">PAPOLLO_LOCUS2022</name>
</gene>
<reference evidence="2" key="1">
    <citation type="submission" date="2021-04" db="EMBL/GenBank/DDBJ databases">
        <authorList>
            <person name="Tunstrom K."/>
        </authorList>
    </citation>
    <scope>NUCLEOTIDE SEQUENCE</scope>
</reference>
<evidence type="ECO:0000313" key="2">
    <source>
        <dbReference type="EMBL" id="CAG4940552.1"/>
    </source>
</evidence>
<sequence length="648" mass="75774">MAKESSSIEMIGKEENINFLYDISKEVKLFYETPVIFVTQKDYSEYVFNTMCELRSALQTDTKNRIMDIIVDFHLQWLHAVNDIENFKKVVKNVTKDEMSRAISYTVDSMLSRLKCYEHYMMVHRQPLPNEVQANIISDIEIVGEMHEDVVHTLMEKLKCFRNLNNHDEFRVKVNDSINDILNWLDKIYDSLAMLLSKYINVNVPHLTEDLTKTLQQIVEDIQNSKSASAQKLIEELKKKDRELSTMIRSTTGHNLEICKVVNKINVIEDRIKRLENEQTSAAIMALQHKKTYLEKRLNSLENLKTTLKSILNVTTTKFETVSQEELCVCKDFYQLRIFNHELPCEERERLASELCHLWDLAVFGEFSHKSIISILSAVDMKEEFTDELGTFYIDVYSRKIYKLPNDEKLYQPNENNILVPLSDDGEQIYYYDECGRYFIEPNTRQRVYKAHATASEYMMSSDGVLLKTKEERDGVTYYYDNYGRYYINSDGKNIYREADAISEYENDGFGNLVRIRSHSDIFDPCPDDENVTEDFTYIKHNVGKALRVCIAQVILYQPDDPIKFLSACLFKYRENIELKDKRAREKEEIARERDIRIAEERAEIENAAKQAIFLERGGSEASYDSNLLKYTSVQPDIDLDSFEATTK</sequence>
<dbReference type="OrthoDB" id="432281at2759"/>
<keyword evidence="1" id="KW-0175">Coiled coil</keyword>
<accession>A0A8S3W4M9</accession>
<name>A0A8S3W4M9_PARAO</name>
<protein>
    <submittedName>
        <fullName evidence="2">(apollo) hypothetical protein</fullName>
    </submittedName>
</protein>
<proteinExistence type="predicted"/>
<evidence type="ECO:0000256" key="1">
    <source>
        <dbReference type="SAM" id="Coils"/>
    </source>
</evidence>
<dbReference type="EMBL" id="CAJQZP010000150">
    <property type="protein sequence ID" value="CAG4940552.1"/>
    <property type="molecule type" value="Genomic_DNA"/>
</dbReference>
<keyword evidence="3" id="KW-1185">Reference proteome</keyword>
<dbReference type="AlphaFoldDB" id="A0A8S3W4M9"/>
<feature type="coiled-coil region" evidence="1">
    <location>
        <begin position="576"/>
        <end position="618"/>
    </location>
</feature>
<evidence type="ECO:0000313" key="3">
    <source>
        <dbReference type="Proteomes" id="UP000691718"/>
    </source>
</evidence>